<dbReference type="Gene3D" id="3.40.190.170">
    <property type="entry name" value="Bacterial extracellular solute-binding protein, family 7"/>
    <property type="match status" value="1"/>
</dbReference>
<keyword evidence="1" id="KW-0732">Signal</keyword>
<dbReference type="Pfam" id="PF03480">
    <property type="entry name" value="DctP"/>
    <property type="match status" value="1"/>
</dbReference>
<evidence type="ECO:0000256" key="1">
    <source>
        <dbReference type="ARBA" id="ARBA00022729"/>
    </source>
</evidence>
<comment type="caution">
    <text evidence="2">The sequence shown here is derived from an EMBL/GenBank/DDBJ whole genome shotgun (WGS) entry which is preliminary data.</text>
</comment>
<dbReference type="SUPFAM" id="SSF53850">
    <property type="entry name" value="Periplasmic binding protein-like II"/>
    <property type="match status" value="1"/>
</dbReference>
<accession>A0A0F9ESQ6</accession>
<dbReference type="EMBL" id="LAZR01026258">
    <property type="protein sequence ID" value="KKL69296.1"/>
    <property type="molecule type" value="Genomic_DNA"/>
</dbReference>
<feature type="non-terminal residue" evidence="2">
    <location>
        <position position="1"/>
    </location>
</feature>
<dbReference type="InterPro" id="IPR038404">
    <property type="entry name" value="TRAP_DctP_sf"/>
</dbReference>
<dbReference type="AlphaFoldDB" id="A0A0F9ESQ6"/>
<dbReference type="PANTHER" id="PTHR33376:SF5">
    <property type="entry name" value="EXTRACYTOPLASMIC SOLUTE RECEPTOR PROTEIN"/>
    <property type="match status" value="1"/>
</dbReference>
<dbReference type="NCBIfam" id="NF037995">
    <property type="entry name" value="TRAP_S1"/>
    <property type="match status" value="1"/>
</dbReference>
<dbReference type="GO" id="GO:0055085">
    <property type="term" value="P:transmembrane transport"/>
    <property type="evidence" value="ECO:0007669"/>
    <property type="project" value="InterPro"/>
</dbReference>
<sequence>LQTYAGPALAEHVIKPAIDSFNKIAGDQMEIELYFADQLVPTGELFRAMQRGTIDAVQSDDDSMASPTDVTVFGGYFPFASRYSLDVPVLFNQYGLNEIWDEEYSKVGVKHISAGAWDPCHFATVEPINSLADLQGKRVFTFPTAGRFLTQFGVVPVTLPWEDIEVAVQTGELDGIAWSGITEDYTVGWADVTNYFLTNNISGAWAGSFFANMDRWNELPPNLQELLKVCMDQSHYYRQWWYWGGEASLRVHGDKMKLTTIPDEEWQTVEDAAQVFWDEIAAESETKAKVVEIFKKYNADMQAAGRPYRYGKT</sequence>
<dbReference type="CDD" id="cd13683">
    <property type="entry name" value="PBP2_TRAP_DctP6_7"/>
    <property type="match status" value="1"/>
</dbReference>
<dbReference type="PANTHER" id="PTHR33376">
    <property type="match status" value="1"/>
</dbReference>
<dbReference type="InterPro" id="IPR018389">
    <property type="entry name" value="DctP_fam"/>
</dbReference>
<gene>
    <name evidence="2" type="ORF">LCGC14_2116360</name>
</gene>
<evidence type="ECO:0000313" key="2">
    <source>
        <dbReference type="EMBL" id="KKL69296.1"/>
    </source>
</evidence>
<name>A0A0F9ESQ6_9ZZZZ</name>
<protein>
    <recommendedName>
        <fullName evidence="3">C4-dicarboxylate ABC transporter</fullName>
    </recommendedName>
</protein>
<evidence type="ECO:0008006" key="3">
    <source>
        <dbReference type="Google" id="ProtNLM"/>
    </source>
</evidence>
<organism evidence="2">
    <name type="scientific">marine sediment metagenome</name>
    <dbReference type="NCBI Taxonomy" id="412755"/>
    <lineage>
        <taxon>unclassified sequences</taxon>
        <taxon>metagenomes</taxon>
        <taxon>ecological metagenomes</taxon>
    </lineage>
</organism>
<reference evidence="2" key="1">
    <citation type="journal article" date="2015" name="Nature">
        <title>Complex archaea that bridge the gap between prokaryotes and eukaryotes.</title>
        <authorList>
            <person name="Spang A."/>
            <person name="Saw J.H."/>
            <person name="Jorgensen S.L."/>
            <person name="Zaremba-Niedzwiedzka K."/>
            <person name="Martijn J."/>
            <person name="Lind A.E."/>
            <person name="van Eijk R."/>
            <person name="Schleper C."/>
            <person name="Guy L."/>
            <person name="Ettema T.J."/>
        </authorList>
    </citation>
    <scope>NUCLEOTIDE SEQUENCE</scope>
</reference>
<proteinExistence type="predicted"/>